<evidence type="ECO:0000313" key="2">
    <source>
        <dbReference type="EMBL" id="GGK23313.1"/>
    </source>
</evidence>
<evidence type="ECO:0000313" key="3">
    <source>
        <dbReference type="Proteomes" id="UP000647587"/>
    </source>
</evidence>
<feature type="compositionally biased region" description="Polar residues" evidence="1">
    <location>
        <begin position="29"/>
        <end position="44"/>
    </location>
</feature>
<name>A0ABQ2EVX7_9DEIO</name>
<keyword evidence="3" id="KW-1185">Reference proteome</keyword>
<feature type="region of interest" description="Disordered" evidence="1">
    <location>
        <begin position="101"/>
        <end position="166"/>
    </location>
</feature>
<organism evidence="2 3">
    <name type="scientific">Deinococcus malanensis</name>
    <dbReference type="NCBI Taxonomy" id="1706855"/>
    <lineage>
        <taxon>Bacteria</taxon>
        <taxon>Thermotogati</taxon>
        <taxon>Deinococcota</taxon>
        <taxon>Deinococci</taxon>
        <taxon>Deinococcales</taxon>
        <taxon>Deinococcaceae</taxon>
        <taxon>Deinococcus</taxon>
    </lineage>
</organism>
<evidence type="ECO:0000256" key="1">
    <source>
        <dbReference type="SAM" id="MobiDB-lite"/>
    </source>
</evidence>
<dbReference type="Proteomes" id="UP000647587">
    <property type="component" value="Unassembled WGS sequence"/>
</dbReference>
<dbReference type="RefSeq" id="WP_189006397.1">
    <property type="nucleotide sequence ID" value="NZ_BMPP01000005.1"/>
</dbReference>
<proteinExistence type="predicted"/>
<gene>
    <name evidence="2" type="ORF">GCM10008955_16120</name>
</gene>
<sequence length="166" mass="17631">MSEEHKLIGETGAQTGFETPDPKDDHASIYTTTPDSSKVSTANKLSYEPVDVPDPKEVTGQFDHLATRDPVAMDHTLQAAEMAGAQTVGGVDTGALDLVTPVGGIDSNSRLGPAIEDRTRAADPNPGYTPPSEMTVPHVSERPADLPEGERAELQNEVQGRDQTGR</sequence>
<comment type="caution">
    <text evidence="2">The sequence shown here is derived from an EMBL/GenBank/DDBJ whole genome shotgun (WGS) entry which is preliminary data.</text>
</comment>
<dbReference type="EMBL" id="BMPP01000005">
    <property type="protein sequence ID" value="GGK23313.1"/>
    <property type="molecule type" value="Genomic_DNA"/>
</dbReference>
<protein>
    <submittedName>
        <fullName evidence="2">Uncharacterized protein</fullName>
    </submittedName>
</protein>
<reference evidence="3" key="1">
    <citation type="journal article" date="2019" name="Int. J. Syst. Evol. Microbiol.">
        <title>The Global Catalogue of Microorganisms (GCM) 10K type strain sequencing project: providing services to taxonomists for standard genome sequencing and annotation.</title>
        <authorList>
            <consortium name="The Broad Institute Genomics Platform"/>
            <consortium name="The Broad Institute Genome Sequencing Center for Infectious Disease"/>
            <person name="Wu L."/>
            <person name="Ma J."/>
        </authorList>
    </citation>
    <scope>NUCLEOTIDE SEQUENCE [LARGE SCALE GENOMIC DNA]</scope>
    <source>
        <strain evidence="3">JCM 30331</strain>
    </source>
</reference>
<feature type="region of interest" description="Disordered" evidence="1">
    <location>
        <begin position="1"/>
        <end position="58"/>
    </location>
</feature>
<accession>A0ABQ2EVX7</accession>
<feature type="compositionally biased region" description="Basic and acidic residues" evidence="1">
    <location>
        <begin position="139"/>
        <end position="166"/>
    </location>
</feature>